<keyword evidence="3" id="KW-1185">Reference proteome</keyword>
<reference evidence="2" key="1">
    <citation type="submission" date="2021-02" db="EMBL/GenBank/DDBJ databases">
        <authorList>
            <person name="Nowell W R."/>
        </authorList>
    </citation>
    <scope>NUCLEOTIDE SEQUENCE</scope>
</reference>
<accession>A0A815F3V2</accession>
<dbReference type="Gene3D" id="1.10.238.10">
    <property type="entry name" value="EF-hand"/>
    <property type="match status" value="1"/>
</dbReference>
<protein>
    <submittedName>
        <fullName evidence="2">Uncharacterized protein</fullName>
    </submittedName>
</protein>
<dbReference type="Proteomes" id="UP000663877">
    <property type="component" value="Unassembled WGS sequence"/>
</dbReference>
<dbReference type="EMBL" id="CAJNOM010000285">
    <property type="protein sequence ID" value="CAF1320946.1"/>
    <property type="molecule type" value="Genomic_DNA"/>
</dbReference>
<dbReference type="Proteomes" id="UP000663832">
    <property type="component" value="Unassembled WGS sequence"/>
</dbReference>
<evidence type="ECO:0000313" key="3">
    <source>
        <dbReference type="Proteomes" id="UP000663832"/>
    </source>
</evidence>
<proteinExistence type="predicted"/>
<evidence type="ECO:0000313" key="1">
    <source>
        <dbReference type="EMBL" id="CAF1038963.1"/>
    </source>
</evidence>
<comment type="caution">
    <text evidence="2">The sequence shown here is derived from an EMBL/GenBank/DDBJ whole genome shotgun (WGS) entry which is preliminary data.</text>
</comment>
<dbReference type="OrthoDB" id="10275334at2759"/>
<dbReference type="AlphaFoldDB" id="A0A815F3V2"/>
<dbReference type="EMBL" id="CAJNOI010000089">
    <property type="protein sequence ID" value="CAF1038963.1"/>
    <property type="molecule type" value="Genomic_DNA"/>
</dbReference>
<dbReference type="InterPro" id="IPR011992">
    <property type="entry name" value="EF-hand-dom_pair"/>
</dbReference>
<gene>
    <name evidence="1" type="ORF">BJG266_LOCUS17957</name>
    <name evidence="2" type="ORF">QVE165_LOCUS32340</name>
</gene>
<sequence length="113" mass="12427">MAFNDNGITIEDAFNMQPNINGAIDFDKTVDALSCLHIRASKSFIEKLFYESDTDGIGRINLDSFRCLDEESIAQSNSDQAKALQKILVIAETNGSITVAEIHAIVKQMTGEE</sequence>
<dbReference type="SUPFAM" id="SSF47473">
    <property type="entry name" value="EF-hand"/>
    <property type="match status" value="1"/>
</dbReference>
<organism evidence="2 3">
    <name type="scientific">Adineta steineri</name>
    <dbReference type="NCBI Taxonomy" id="433720"/>
    <lineage>
        <taxon>Eukaryota</taxon>
        <taxon>Metazoa</taxon>
        <taxon>Spiralia</taxon>
        <taxon>Gnathifera</taxon>
        <taxon>Rotifera</taxon>
        <taxon>Eurotatoria</taxon>
        <taxon>Bdelloidea</taxon>
        <taxon>Adinetida</taxon>
        <taxon>Adinetidae</taxon>
        <taxon>Adineta</taxon>
    </lineage>
</organism>
<name>A0A815F3V2_9BILA</name>
<evidence type="ECO:0000313" key="2">
    <source>
        <dbReference type="EMBL" id="CAF1320946.1"/>
    </source>
</evidence>